<gene>
    <name evidence="2" type="ORF">ESA94_17560</name>
</gene>
<evidence type="ECO:0000256" key="1">
    <source>
        <dbReference type="SAM" id="Phobius"/>
    </source>
</evidence>
<organism evidence="2 3">
    <name type="scientific">Lacibacter luteus</name>
    <dbReference type="NCBI Taxonomy" id="2508719"/>
    <lineage>
        <taxon>Bacteria</taxon>
        <taxon>Pseudomonadati</taxon>
        <taxon>Bacteroidota</taxon>
        <taxon>Chitinophagia</taxon>
        <taxon>Chitinophagales</taxon>
        <taxon>Chitinophagaceae</taxon>
        <taxon>Lacibacter</taxon>
    </lineage>
</organism>
<feature type="transmembrane region" description="Helical" evidence="1">
    <location>
        <begin position="115"/>
        <end position="133"/>
    </location>
</feature>
<dbReference type="Proteomes" id="UP000290204">
    <property type="component" value="Unassembled WGS sequence"/>
</dbReference>
<dbReference type="OrthoDB" id="670789at2"/>
<evidence type="ECO:0000313" key="3">
    <source>
        <dbReference type="Proteomes" id="UP000290204"/>
    </source>
</evidence>
<keyword evidence="1" id="KW-1133">Transmembrane helix</keyword>
<dbReference type="AlphaFoldDB" id="A0A4Q1CEY1"/>
<sequence length="135" mass="15073">MKKIISSGLVASVALLAFAYICILIMPVLLPKVAEEYYSPAFVNDESRNMFYYVHPVLLAFGLAWFWNRFKSLLKGNALMQGIEMALIYAAIATLPSLIILYSAINVSLLTVGSWLLYGFFQALIAGIIFSRMHV</sequence>
<keyword evidence="1" id="KW-0472">Membrane</keyword>
<dbReference type="EMBL" id="SDHW01000006">
    <property type="protein sequence ID" value="RXK58444.1"/>
    <property type="molecule type" value="Genomic_DNA"/>
</dbReference>
<keyword evidence="3" id="KW-1185">Reference proteome</keyword>
<reference evidence="2 3" key="1">
    <citation type="submission" date="2019-01" db="EMBL/GenBank/DDBJ databases">
        <title>Lacibacter sp. strain TTM-7.</title>
        <authorList>
            <person name="Chen W.-M."/>
        </authorList>
    </citation>
    <scope>NUCLEOTIDE SEQUENCE [LARGE SCALE GENOMIC DNA]</scope>
    <source>
        <strain evidence="2 3">TTM-7</strain>
    </source>
</reference>
<feature type="transmembrane region" description="Helical" evidence="1">
    <location>
        <begin position="87"/>
        <end position="109"/>
    </location>
</feature>
<feature type="transmembrane region" description="Helical" evidence="1">
    <location>
        <begin position="7"/>
        <end position="30"/>
    </location>
</feature>
<keyword evidence="1" id="KW-0812">Transmembrane</keyword>
<dbReference type="RefSeq" id="WP_129132245.1">
    <property type="nucleotide sequence ID" value="NZ_SDHW01000006.1"/>
</dbReference>
<protein>
    <recommendedName>
        <fullName evidence="4">DUF1761 domain-containing protein</fullName>
    </recommendedName>
</protein>
<feature type="transmembrane region" description="Helical" evidence="1">
    <location>
        <begin position="50"/>
        <end position="67"/>
    </location>
</feature>
<name>A0A4Q1CEY1_9BACT</name>
<comment type="caution">
    <text evidence="2">The sequence shown here is derived from an EMBL/GenBank/DDBJ whole genome shotgun (WGS) entry which is preliminary data.</text>
</comment>
<evidence type="ECO:0000313" key="2">
    <source>
        <dbReference type="EMBL" id="RXK58444.1"/>
    </source>
</evidence>
<proteinExistence type="predicted"/>
<evidence type="ECO:0008006" key="4">
    <source>
        <dbReference type="Google" id="ProtNLM"/>
    </source>
</evidence>
<accession>A0A4Q1CEY1</accession>